<protein>
    <submittedName>
        <fullName evidence="6">ABC transporter ATP-binding protein</fullName>
    </submittedName>
</protein>
<keyword evidence="4 6" id="KW-0067">ATP-binding</keyword>
<keyword evidence="7" id="KW-1185">Reference proteome</keyword>
<dbReference type="Pfam" id="PF00005">
    <property type="entry name" value="ABC_tran"/>
    <property type="match status" value="1"/>
</dbReference>
<dbReference type="Gene3D" id="3.40.50.300">
    <property type="entry name" value="P-loop containing nucleotide triphosphate hydrolases"/>
    <property type="match status" value="1"/>
</dbReference>
<name>A0AAU9DGK2_9LACO</name>
<evidence type="ECO:0000313" key="7">
    <source>
        <dbReference type="Proteomes" id="UP001321804"/>
    </source>
</evidence>
<dbReference type="RefSeq" id="WP_317697527.1">
    <property type="nucleotide sequence ID" value="NZ_AP026801.1"/>
</dbReference>
<evidence type="ECO:0000259" key="5">
    <source>
        <dbReference type="PROSITE" id="PS50893"/>
    </source>
</evidence>
<dbReference type="InterPro" id="IPR003439">
    <property type="entry name" value="ABC_transporter-like_ATP-bd"/>
</dbReference>
<dbReference type="GO" id="GO:0016887">
    <property type="term" value="F:ATP hydrolysis activity"/>
    <property type="evidence" value="ECO:0007669"/>
    <property type="project" value="InterPro"/>
</dbReference>
<evidence type="ECO:0000256" key="3">
    <source>
        <dbReference type="ARBA" id="ARBA00022741"/>
    </source>
</evidence>
<dbReference type="SMART" id="SM00382">
    <property type="entry name" value="AAA"/>
    <property type="match status" value="1"/>
</dbReference>
<dbReference type="InterPro" id="IPR003593">
    <property type="entry name" value="AAA+_ATPase"/>
</dbReference>
<dbReference type="PROSITE" id="PS50893">
    <property type="entry name" value="ABC_TRANSPORTER_2"/>
    <property type="match status" value="1"/>
</dbReference>
<keyword evidence="3" id="KW-0547">Nucleotide-binding</keyword>
<feature type="domain" description="ABC transporter" evidence="5">
    <location>
        <begin position="14"/>
        <end position="237"/>
    </location>
</feature>
<evidence type="ECO:0000256" key="4">
    <source>
        <dbReference type="ARBA" id="ARBA00022840"/>
    </source>
</evidence>
<dbReference type="PANTHER" id="PTHR42734">
    <property type="entry name" value="METAL TRANSPORT SYSTEM ATP-BINDING PROTEIN TM_0124-RELATED"/>
    <property type="match status" value="1"/>
</dbReference>
<dbReference type="InterPro" id="IPR050153">
    <property type="entry name" value="Metal_Ion_Import_ABC"/>
</dbReference>
<gene>
    <name evidence="6" type="primary">znuC</name>
    <name evidence="6" type="ORF">KIMC2_04190</name>
</gene>
<dbReference type="KEGG" id="xak:KIMC2_04190"/>
<dbReference type="EMBL" id="AP026801">
    <property type="protein sequence ID" value="BDR55857.1"/>
    <property type="molecule type" value="Genomic_DNA"/>
</dbReference>
<dbReference type="InterPro" id="IPR027417">
    <property type="entry name" value="P-loop_NTPase"/>
</dbReference>
<dbReference type="PANTHER" id="PTHR42734:SF17">
    <property type="entry name" value="METAL TRANSPORT SYSTEM ATP-BINDING PROTEIN TM_0124-RELATED"/>
    <property type="match status" value="1"/>
</dbReference>
<organism evidence="6 7">
    <name type="scientific">Xylocopilactobacillus apis</name>
    <dbReference type="NCBI Taxonomy" id="2932183"/>
    <lineage>
        <taxon>Bacteria</taxon>
        <taxon>Bacillati</taxon>
        <taxon>Bacillota</taxon>
        <taxon>Bacilli</taxon>
        <taxon>Lactobacillales</taxon>
        <taxon>Lactobacillaceae</taxon>
        <taxon>Xylocopilactobacillus</taxon>
    </lineage>
</organism>
<reference evidence="6 7" key="1">
    <citation type="journal article" date="2023" name="Microbiol. Spectr.">
        <title>Symbiosis of Carpenter Bees with Uncharacterized Lactic Acid Bacteria Showing NAD Auxotrophy.</title>
        <authorList>
            <person name="Kawasaki S."/>
            <person name="Ozawa K."/>
            <person name="Mori T."/>
            <person name="Yamamoto A."/>
            <person name="Ito M."/>
            <person name="Ohkuma M."/>
            <person name="Sakamoto M."/>
            <person name="Matsutani M."/>
        </authorList>
    </citation>
    <scope>NUCLEOTIDE SEQUENCE [LARGE SCALE GENOMIC DNA]</scope>
    <source>
        <strain evidence="6 7">KimC2</strain>
    </source>
</reference>
<dbReference type="GO" id="GO:0005524">
    <property type="term" value="F:ATP binding"/>
    <property type="evidence" value="ECO:0007669"/>
    <property type="project" value="UniProtKB-KW"/>
</dbReference>
<dbReference type="Proteomes" id="UP001321804">
    <property type="component" value="Chromosome"/>
</dbReference>
<sequence length="237" mass="26491">MFRIEAMSINQKLVQVKDLTMGFEKRPLFNNLNLTIEQGDFLSIIGPNGTGKSTLLHIIMKKLTPKSGKVEYVGSNFGPSKISFVPQTRNISENYPLNIFSFVGLRLFNNLIPWLTKSDKQKVSEAIEKVRLTDKSDNLLASSSGGEQQRAYIAQALVNNPEMIILDEPTNGLDERSKDEVMEILKLLQTKDNVTIVLVTHDPESVKNNSTKILMLNGDSTYSVGDQTLLEDANVKF</sequence>
<accession>A0AAU9DGK2</accession>
<proteinExistence type="inferred from homology"/>
<evidence type="ECO:0000256" key="1">
    <source>
        <dbReference type="ARBA" id="ARBA00005417"/>
    </source>
</evidence>
<dbReference type="SUPFAM" id="SSF52540">
    <property type="entry name" value="P-loop containing nucleoside triphosphate hydrolases"/>
    <property type="match status" value="1"/>
</dbReference>
<keyword evidence="2" id="KW-0813">Transport</keyword>
<evidence type="ECO:0000256" key="2">
    <source>
        <dbReference type="ARBA" id="ARBA00022448"/>
    </source>
</evidence>
<dbReference type="AlphaFoldDB" id="A0AAU9DGK2"/>
<comment type="similarity">
    <text evidence="1">Belongs to the ABC transporter superfamily.</text>
</comment>
<evidence type="ECO:0000313" key="6">
    <source>
        <dbReference type="EMBL" id="BDR55857.1"/>
    </source>
</evidence>